<evidence type="ECO:0000256" key="6">
    <source>
        <dbReference type="ARBA" id="ARBA00022970"/>
    </source>
</evidence>
<dbReference type="PROSITE" id="PS00211">
    <property type="entry name" value="ABC_TRANSPORTER_1"/>
    <property type="match status" value="1"/>
</dbReference>
<dbReference type="InterPro" id="IPR017871">
    <property type="entry name" value="ABC_transporter-like_CS"/>
</dbReference>
<feature type="domain" description="ABC transporter" evidence="8">
    <location>
        <begin position="2"/>
        <end position="249"/>
    </location>
</feature>
<dbReference type="InterPro" id="IPR027417">
    <property type="entry name" value="P-loop_NTPase"/>
</dbReference>
<dbReference type="EMBL" id="JAUSWN010000019">
    <property type="protein sequence ID" value="MDQ0480432.1"/>
    <property type="molecule type" value="Genomic_DNA"/>
</dbReference>
<evidence type="ECO:0000256" key="5">
    <source>
        <dbReference type="ARBA" id="ARBA00022967"/>
    </source>
</evidence>
<keyword evidence="10" id="KW-1185">Reference proteome</keyword>
<keyword evidence="1" id="KW-0813">Transport</keyword>
<keyword evidence="5" id="KW-1278">Translocase</keyword>
<evidence type="ECO:0000256" key="3">
    <source>
        <dbReference type="ARBA" id="ARBA00022741"/>
    </source>
</evidence>
<keyword evidence="6" id="KW-0029">Amino-acid transport</keyword>
<reference evidence="9 10" key="1">
    <citation type="submission" date="2023-07" db="EMBL/GenBank/DDBJ databases">
        <title>Genomic Encyclopedia of Type Strains, Phase IV (KMG-IV): sequencing the most valuable type-strain genomes for metagenomic binning, comparative biology and taxonomic classification.</title>
        <authorList>
            <person name="Goeker M."/>
        </authorList>
    </citation>
    <scope>NUCLEOTIDE SEQUENCE [LARGE SCALE GENOMIC DNA]</scope>
    <source>
        <strain evidence="9 10">DSM 1400</strain>
    </source>
</reference>
<dbReference type="PROSITE" id="PS50893">
    <property type="entry name" value="ABC_TRANSPORTER_2"/>
    <property type="match status" value="1"/>
</dbReference>
<evidence type="ECO:0000256" key="1">
    <source>
        <dbReference type="ARBA" id="ARBA00022448"/>
    </source>
</evidence>
<comment type="caution">
    <text evidence="9">The sequence shown here is derived from an EMBL/GenBank/DDBJ whole genome shotgun (WGS) entry which is preliminary data.</text>
</comment>
<dbReference type="SUPFAM" id="SSF52540">
    <property type="entry name" value="P-loop containing nucleoside triphosphate hydrolases"/>
    <property type="match status" value="1"/>
</dbReference>
<keyword evidence="3" id="KW-0547">Nucleotide-binding</keyword>
<dbReference type="Proteomes" id="UP001224418">
    <property type="component" value="Unassembled WGS sequence"/>
</dbReference>
<evidence type="ECO:0000313" key="10">
    <source>
        <dbReference type="Proteomes" id="UP001224418"/>
    </source>
</evidence>
<dbReference type="CDD" id="cd03258">
    <property type="entry name" value="ABC_MetN_methionine_transporter"/>
    <property type="match status" value="1"/>
</dbReference>
<dbReference type="RefSeq" id="WP_307356413.1">
    <property type="nucleotide sequence ID" value="NZ_BAAACJ010000007.1"/>
</dbReference>
<evidence type="ECO:0000259" key="8">
    <source>
        <dbReference type="PROSITE" id="PS50893"/>
    </source>
</evidence>
<dbReference type="GO" id="GO:0005524">
    <property type="term" value="F:ATP binding"/>
    <property type="evidence" value="ECO:0007669"/>
    <property type="project" value="UniProtKB-KW"/>
</dbReference>
<dbReference type="InterPro" id="IPR041701">
    <property type="entry name" value="MetN_ABC"/>
</dbReference>
<keyword evidence="4 9" id="KW-0067">ATP-binding</keyword>
<dbReference type="InterPro" id="IPR003439">
    <property type="entry name" value="ABC_transporter-like_ATP-bd"/>
</dbReference>
<protein>
    <submittedName>
        <fullName evidence="9">D-methionine transport system ATP-binding protein</fullName>
    </submittedName>
</protein>
<organism evidence="9 10">
    <name type="scientific">Hathewaya limosa</name>
    <name type="common">Clostridium limosum</name>
    <dbReference type="NCBI Taxonomy" id="1536"/>
    <lineage>
        <taxon>Bacteria</taxon>
        <taxon>Bacillati</taxon>
        <taxon>Bacillota</taxon>
        <taxon>Clostridia</taxon>
        <taxon>Eubacteriales</taxon>
        <taxon>Clostridiaceae</taxon>
        <taxon>Hathewaya</taxon>
    </lineage>
</organism>
<gene>
    <name evidence="9" type="ORF">QOZ93_002180</name>
</gene>
<evidence type="ECO:0000256" key="7">
    <source>
        <dbReference type="ARBA" id="ARBA00023136"/>
    </source>
</evidence>
<name>A0ABU0JWY4_HATLI</name>
<dbReference type="InterPro" id="IPR003593">
    <property type="entry name" value="AAA+_ATPase"/>
</dbReference>
<accession>A0ABU0JWY4</accession>
<keyword evidence="2" id="KW-1003">Cell membrane</keyword>
<dbReference type="InterPro" id="IPR050086">
    <property type="entry name" value="MetN_ABC_transporter-like"/>
</dbReference>
<evidence type="ECO:0000256" key="2">
    <source>
        <dbReference type="ARBA" id="ARBA00022475"/>
    </source>
</evidence>
<dbReference type="Pfam" id="PF00005">
    <property type="entry name" value="ABC_tran"/>
    <property type="match status" value="1"/>
</dbReference>
<sequence length="266" mass="29794">MIQIKKLSKVYTHKNTSIEALKNINLHIKEGDIFGIMGLSGAGKSSLLRCINALESPTSGEILIKNLYEESTDYFDINKLPKKNLRSVRKKIGMIFQHFNLLMNSTIYENIAFPLKLSKLSKKDIENKVLGLLDLVNLKDKKDMYPSNLSGGEKQRVGIARALANNPKILLCDEATSALDPITTDSIIKLLKKINKELNITIIVITHEMDVIEKLCNKIAVLESGIIAEDGYVSDVFTNPKSKTSKHFLITCQTKNNNIQNSKLYS</sequence>
<dbReference type="PANTHER" id="PTHR43166">
    <property type="entry name" value="AMINO ACID IMPORT ATP-BINDING PROTEIN"/>
    <property type="match status" value="1"/>
</dbReference>
<dbReference type="Gene3D" id="3.40.50.300">
    <property type="entry name" value="P-loop containing nucleotide triphosphate hydrolases"/>
    <property type="match status" value="1"/>
</dbReference>
<evidence type="ECO:0000256" key="4">
    <source>
        <dbReference type="ARBA" id="ARBA00022840"/>
    </source>
</evidence>
<proteinExistence type="predicted"/>
<dbReference type="PANTHER" id="PTHR43166:SF30">
    <property type="entry name" value="METHIONINE IMPORT ATP-BINDING PROTEIN METN"/>
    <property type="match status" value="1"/>
</dbReference>
<dbReference type="SMART" id="SM00382">
    <property type="entry name" value="AAA"/>
    <property type="match status" value="1"/>
</dbReference>
<keyword evidence="7" id="KW-0472">Membrane</keyword>
<evidence type="ECO:0000313" key="9">
    <source>
        <dbReference type="EMBL" id="MDQ0480432.1"/>
    </source>
</evidence>